<feature type="region of interest" description="Disordered" evidence="1">
    <location>
        <begin position="106"/>
        <end position="181"/>
    </location>
</feature>
<proteinExistence type="predicted"/>
<evidence type="ECO:0000313" key="2">
    <source>
        <dbReference type="EMBL" id="SVB30126.1"/>
    </source>
</evidence>
<sequence length="181" mass="20939">RPHRHGRRHDHDAPAHAGRQPRPPGHRTRDLAPRDRHVRLLTRRRLVRRPPRIPTGPRQRRRHALHRCRADLPHRSRALHRDLRRTLPDRSGLELWNHRRFGVAHRQLSTRVPGPGPGPRRPGDDRIGSHRRARFRPHRDLGGLPVPQPLERSAGVGPHRCRAPPEPRSLTPGGVQPGWQL</sequence>
<gene>
    <name evidence="2" type="ORF">METZ01_LOCUS182980</name>
</gene>
<dbReference type="AlphaFoldDB" id="A0A382CVC5"/>
<dbReference type="EMBL" id="UINC01036327">
    <property type="protein sequence ID" value="SVB30126.1"/>
    <property type="molecule type" value="Genomic_DNA"/>
</dbReference>
<evidence type="ECO:0000256" key="1">
    <source>
        <dbReference type="SAM" id="MobiDB-lite"/>
    </source>
</evidence>
<reference evidence="2" key="1">
    <citation type="submission" date="2018-05" db="EMBL/GenBank/DDBJ databases">
        <authorList>
            <person name="Lanie J.A."/>
            <person name="Ng W.-L."/>
            <person name="Kazmierczak K.M."/>
            <person name="Andrzejewski T.M."/>
            <person name="Davidsen T.M."/>
            <person name="Wayne K.J."/>
            <person name="Tettelin H."/>
            <person name="Glass J.I."/>
            <person name="Rusch D."/>
            <person name="Podicherti R."/>
            <person name="Tsui H.-C.T."/>
            <person name="Winkler M.E."/>
        </authorList>
    </citation>
    <scope>NUCLEOTIDE SEQUENCE</scope>
</reference>
<feature type="non-terminal residue" evidence="2">
    <location>
        <position position="1"/>
    </location>
</feature>
<feature type="region of interest" description="Disordered" evidence="1">
    <location>
        <begin position="1"/>
        <end position="35"/>
    </location>
</feature>
<feature type="non-terminal residue" evidence="2">
    <location>
        <position position="181"/>
    </location>
</feature>
<accession>A0A382CVC5</accession>
<name>A0A382CVC5_9ZZZZ</name>
<organism evidence="2">
    <name type="scientific">marine metagenome</name>
    <dbReference type="NCBI Taxonomy" id="408172"/>
    <lineage>
        <taxon>unclassified sequences</taxon>
        <taxon>metagenomes</taxon>
        <taxon>ecological metagenomes</taxon>
    </lineage>
</organism>
<protein>
    <submittedName>
        <fullName evidence="2">Uncharacterized protein</fullName>
    </submittedName>
</protein>